<dbReference type="PANTHER" id="PTHR44791">
    <property type="entry name" value="TELOMERASE PROTEIN COMPONENT 1 TEP1"/>
    <property type="match status" value="1"/>
</dbReference>
<dbReference type="GO" id="GO:0000722">
    <property type="term" value="P:telomere maintenance via recombination"/>
    <property type="evidence" value="ECO:0007669"/>
    <property type="project" value="TreeGrafter"/>
</dbReference>
<dbReference type="SMART" id="SM00320">
    <property type="entry name" value="WD40"/>
    <property type="match status" value="3"/>
</dbReference>
<feature type="domain" description="DUF4062" evidence="3">
    <location>
        <begin position="212"/>
        <end position="298"/>
    </location>
</feature>
<gene>
    <name evidence="4" type="ORF">FKW44_025184</name>
</gene>
<dbReference type="Pfam" id="PF00400">
    <property type="entry name" value="WD40"/>
    <property type="match status" value="2"/>
</dbReference>
<name>A0A7T8GKY4_CALRO</name>
<dbReference type="GO" id="GO:0070034">
    <property type="term" value="F:telomerase RNA binding"/>
    <property type="evidence" value="ECO:0007669"/>
    <property type="project" value="TreeGrafter"/>
</dbReference>
<dbReference type="SUPFAM" id="SSF52540">
    <property type="entry name" value="P-loop containing nucleoside triphosphate hydrolases"/>
    <property type="match status" value="1"/>
</dbReference>
<dbReference type="GO" id="GO:0003720">
    <property type="term" value="F:telomerase activity"/>
    <property type="evidence" value="ECO:0007669"/>
    <property type="project" value="TreeGrafter"/>
</dbReference>
<keyword evidence="1" id="KW-0853">WD repeat</keyword>
<dbReference type="PANTHER" id="PTHR44791:SF1">
    <property type="entry name" value="TELOMERASE PROTEIN COMPONENT 1"/>
    <property type="match status" value="1"/>
</dbReference>
<dbReference type="Pfam" id="PF13271">
    <property type="entry name" value="DUF4062"/>
    <property type="match status" value="1"/>
</dbReference>
<sequence>QHVLYTRKVTDFISNPPYTQSSLNNDFTRYGFRGPNGLTTFMSLIIAEACEDSKILTCSNHGLRSVKKKRLVQGFVSVFQLDYFYDSQCSDGGLSMLSNHLVKEAGKAKIDNIFILIKCSLDREQIIKFVDLDGTFPTDLPRGKGNNNNVYISGSNTSALQTLSRLNMGTTTQVEEVDNIPKKYGISTTVSQPLPSVLERPLKTVKWDRVTIFVSSTFLDMFGERNLLNHCIFPVLKRRCRDICVEITPIDLRWGLPDGDSSSIDVSSTKYCLSQSIECDIFLGFLGERYGWKPKHNKALEALFFSGETDLLDRYKNAAVSLTELEIKLRKWKRCHFYFRDPSVLDLTVTGSDPDFVSQNNKDIRALKALKEDIRRSGCSLYENYRAKSVDKRGSRTVLTNFEDNFIHSLTEEIWKDILEIHQSKKHHHQPQENKNIMSSFIYKETKEFIGREVELKEMREIILSDPKEFKVIQLQGSGKTAFLCKLSTILQDENVIIVPFFSEGVQKSVCVMEYLEDQILQLLSKDPALDSFDDTSLNFVRVSKLMSRISSGGKIVVFILDGLPLNDTAWLPIMKLPSGVRILISTSAEDSILSQHLSVRRKKHKCDALFTLKTIKDVGIKKQLVKSFLKSLGGKVLSEAPLNNVLRLVASKRESGNVKYLKVLCSFLVSSDAIFHGQEKAMIQKEMPGNFESLLGYVLDRKDEDSEALLAILTVLIYTEGPNFDQLLRAGIALQGDSLRPMILLRALNRLEMFLEPLSHEEGYHLRSDLRAFIEKRFPPPYDLKHRLYDHFTSEFYYEMKNSNLVHPYVLKSTIGLCFELFWTAFLYDLAFIYHIARHGPQMMEYLYYKCVQSPAIGYQYLNFLHFYSGSIVSNPLLTYQHGINCGLARDGPSAGVFQADKSQEGRSFIFLEDMNKEVSQRLINSVKIHTSFSKFEISVAAGFQNEDTHVWLFGSKDSIIVQLTSDSMYGLNVHSPVTALSFLDSEIVMSGLKDGSVYFWDIKKRAQVASHYQVHRKSVTRIFTPQNSRNAISIGLDGQVLLYSSSFGNYQVQNIYSYSLPLSSGIALNETSKINIISGIVLERLQLTESAVLDISLCKKTNSLALTDAEGYFYILNEDLCLRKWRRILCDPKAPTVLGNKIQFLSENEVLVACSDGIPRQIALHSYRTNLYEFDNPPKNHDFKTDHVVCMDSYQGERLVGYNSGWIRLFKSESSSYPLRLINTPGELSEVLILDSSTYVLVTNADYFISFRFDVTRGVPYDIGKASSPNVEYLNRVLPISREKASFIYPRKDYRIEVFHLPNEPNSKMRKRTKVSYEVKNLKPVFVSELLLDDSSDDKVAVAYEQPFIFACDKYHISIWRYSEIDHTMEKLEESTYYHYAADLIVTNTSDRSNICTLSALSRDEDTYCPHIMKFNLDSNTSLSIPKEVYFYWKDNHKQFLSRYEFYEIISNPSLKLHYRRNDQILHVQEDKDEKAFIIMSHPIDHIRVKASDMSSENILLSMPFSPLVYLDDKMNVCSTHALFEIIFHDESDNKMKGDLEEKKSISSILPILGGDDRDWIVVSGSEVELHSLSSGKVEAKRKFYFSEEVRDFTITSISRSMENGSLTLQCFSNSELFSIIVDSRGEIVRNSFWLNEKKDIIKTDENVNNYYSDWEDNESISSKSSSRSRSASQSSKSSSSSRSRSASQSSKSSSSSRSRSASQSSSSSRSRSPSQSSKSDSEHKSVLPMNGLIGVDWNQGYRSGLTTLGFEDGSLHSVDVNCPEDLEKLPRTRNTHFPVHFFHPLKDSFLVDLNHVSVYLTMRGGNVHLFGTFDGRIFLQSEARTHHFQIHQGSITSIFMLDEDNTFASLSRDGYLKIWRLEGSSEIKQIGEFLSNVPLLCGGFSKFTRIIILGGELGILHFLKIKNCILE</sequence>
<dbReference type="OrthoDB" id="6382478at2759"/>
<feature type="repeat" description="WD" evidence="1">
    <location>
        <begin position="986"/>
        <end position="1012"/>
    </location>
</feature>
<feature type="repeat" description="WD" evidence="1">
    <location>
        <begin position="1831"/>
        <end position="1872"/>
    </location>
</feature>
<feature type="compositionally biased region" description="Low complexity" evidence="2">
    <location>
        <begin position="1664"/>
        <end position="1721"/>
    </location>
</feature>
<evidence type="ECO:0000313" key="5">
    <source>
        <dbReference type="Proteomes" id="UP000595437"/>
    </source>
</evidence>
<keyword evidence="5" id="KW-1185">Reference proteome</keyword>
<dbReference type="InterPro" id="IPR001680">
    <property type="entry name" value="WD40_rpt"/>
</dbReference>
<dbReference type="Proteomes" id="UP000595437">
    <property type="component" value="Chromosome 21"/>
</dbReference>
<evidence type="ECO:0000256" key="1">
    <source>
        <dbReference type="PROSITE-ProRule" id="PRU00221"/>
    </source>
</evidence>
<evidence type="ECO:0000313" key="4">
    <source>
        <dbReference type="EMBL" id="QQP31553.1"/>
    </source>
</evidence>
<dbReference type="PROSITE" id="PS50082">
    <property type="entry name" value="WD_REPEATS_2"/>
    <property type="match status" value="2"/>
</dbReference>
<feature type="region of interest" description="Disordered" evidence="2">
    <location>
        <begin position="1659"/>
        <end position="1728"/>
    </location>
</feature>
<proteinExistence type="predicted"/>
<dbReference type="SUPFAM" id="SSF50978">
    <property type="entry name" value="WD40 repeat-like"/>
    <property type="match status" value="1"/>
</dbReference>
<feature type="non-terminal residue" evidence="4">
    <location>
        <position position="1"/>
    </location>
</feature>
<dbReference type="InterPro" id="IPR015943">
    <property type="entry name" value="WD40/YVTN_repeat-like_dom_sf"/>
</dbReference>
<accession>A0A7T8GKY4</accession>
<evidence type="ECO:0000259" key="3">
    <source>
        <dbReference type="Pfam" id="PF13271"/>
    </source>
</evidence>
<protein>
    <recommendedName>
        <fullName evidence="3">DUF4062 domain-containing protein</fullName>
    </recommendedName>
</protein>
<dbReference type="InterPro" id="IPR027417">
    <property type="entry name" value="P-loop_NTPase"/>
</dbReference>
<reference evidence="5" key="1">
    <citation type="submission" date="2021-01" db="EMBL/GenBank/DDBJ databases">
        <title>Caligus Genome Assembly.</title>
        <authorList>
            <person name="Gallardo-Escarate C."/>
        </authorList>
    </citation>
    <scope>NUCLEOTIDE SEQUENCE [LARGE SCALE GENOMIC DNA]</scope>
</reference>
<dbReference type="EMBL" id="CP045910">
    <property type="protein sequence ID" value="QQP31553.1"/>
    <property type="molecule type" value="Genomic_DNA"/>
</dbReference>
<dbReference type="GO" id="GO:0005697">
    <property type="term" value="C:telomerase holoenzyme complex"/>
    <property type="evidence" value="ECO:0007669"/>
    <property type="project" value="TreeGrafter"/>
</dbReference>
<dbReference type="Gene3D" id="2.130.10.10">
    <property type="entry name" value="YVTN repeat-like/Quinoprotein amine dehydrogenase"/>
    <property type="match status" value="2"/>
</dbReference>
<dbReference type="InterPro" id="IPR052652">
    <property type="entry name" value="Telomerase_Complex_Comp"/>
</dbReference>
<evidence type="ECO:0000256" key="2">
    <source>
        <dbReference type="SAM" id="MobiDB-lite"/>
    </source>
</evidence>
<dbReference type="InterPro" id="IPR025139">
    <property type="entry name" value="DUF4062"/>
</dbReference>
<organism evidence="4 5">
    <name type="scientific">Caligus rogercresseyi</name>
    <name type="common">Sea louse</name>
    <dbReference type="NCBI Taxonomy" id="217165"/>
    <lineage>
        <taxon>Eukaryota</taxon>
        <taxon>Metazoa</taxon>
        <taxon>Ecdysozoa</taxon>
        <taxon>Arthropoda</taxon>
        <taxon>Crustacea</taxon>
        <taxon>Multicrustacea</taxon>
        <taxon>Hexanauplia</taxon>
        <taxon>Copepoda</taxon>
        <taxon>Siphonostomatoida</taxon>
        <taxon>Caligidae</taxon>
        <taxon>Caligus</taxon>
    </lineage>
</organism>
<dbReference type="InterPro" id="IPR036322">
    <property type="entry name" value="WD40_repeat_dom_sf"/>
</dbReference>